<dbReference type="RefSeq" id="WP_064584756.1">
    <property type="nucleotide sequence ID" value="NZ_CP015878.1"/>
</dbReference>
<evidence type="ECO:0000313" key="2">
    <source>
        <dbReference type="EMBL" id="ANI17921.1"/>
    </source>
</evidence>
<name>A0A1A9KKF0_9PSED</name>
<gene>
    <name evidence="2" type="ORF">A9C11_29725</name>
</gene>
<protein>
    <recommendedName>
        <fullName evidence="1">DUF746 domain-containing protein</fullName>
    </recommendedName>
</protein>
<sequence length="215" mass="24970">MPRRQLDHALPILDRGQDIPRHEDPALTAFLQRHIDEVLSKDPTPPPCHHCGSHQVVLRYRGRPPNGIPYFNCRHCGKGFNRRTGTALQSFLRCDKLEAFLPLLSQQRSFANASERLGVSHRMLSRWVRVFRQWLLRLDPSGEWEAKVKLGMRPELPALECPRCGNREHFFRLGFVDGRHQGKRMFQCKACRRCVSEPDEHFRMRIASRAGATEK</sequence>
<proteinExistence type="predicted"/>
<accession>A0A1A9KKF0</accession>
<dbReference type="Proteomes" id="UP000077748">
    <property type="component" value="Chromosome"/>
</dbReference>
<feature type="domain" description="DUF746" evidence="1">
    <location>
        <begin position="97"/>
        <end position="154"/>
    </location>
</feature>
<reference evidence="2 3" key="1">
    <citation type="submission" date="2016-05" db="EMBL/GenBank/DDBJ databases">
        <title>Genome Sequence of Pseudomonas citronellolis Strain SJTE-3, an Estrogens and Persistent Organic Pollutants degradation strain.</title>
        <authorList>
            <person name="Liang R."/>
        </authorList>
    </citation>
    <scope>NUCLEOTIDE SEQUENCE [LARGE SCALE GENOMIC DNA]</scope>
    <source>
        <strain evidence="2 3">SJTE-3</strain>
    </source>
</reference>
<dbReference type="InterPro" id="IPR008008">
    <property type="entry name" value="DUF746"/>
</dbReference>
<dbReference type="AlphaFoldDB" id="A0A1A9KKF0"/>
<dbReference type="EMBL" id="CP015878">
    <property type="protein sequence ID" value="ANI17921.1"/>
    <property type="molecule type" value="Genomic_DNA"/>
</dbReference>
<evidence type="ECO:0000313" key="3">
    <source>
        <dbReference type="Proteomes" id="UP000077748"/>
    </source>
</evidence>
<organism evidence="2 3">
    <name type="scientific">Pseudomonas citronellolis</name>
    <dbReference type="NCBI Taxonomy" id="53408"/>
    <lineage>
        <taxon>Bacteria</taxon>
        <taxon>Pseudomonadati</taxon>
        <taxon>Pseudomonadota</taxon>
        <taxon>Gammaproteobacteria</taxon>
        <taxon>Pseudomonadales</taxon>
        <taxon>Pseudomonadaceae</taxon>
        <taxon>Pseudomonas</taxon>
    </lineage>
</organism>
<evidence type="ECO:0000259" key="1">
    <source>
        <dbReference type="Pfam" id="PF05344"/>
    </source>
</evidence>
<dbReference type="Pfam" id="PF05344">
    <property type="entry name" value="DUF746"/>
    <property type="match status" value="1"/>
</dbReference>